<evidence type="ECO:0000256" key="9">
    <source>
        <dbReference type="SAM" id="Phobius"/>
    </source>
</evidence>
<keyword evidence="9" id="KW-0812">Transmembrane</keyword>
<dbReference type="RefSeq" id="WP_344084687.1">
    <property type="nucleotide sequence ID" value="NZ_BAAAPO010000033.1"/>
</dbReference>
<dbReference type="CDD" id="cd16917">
    <property type="entry name" value="HATPase_UhpB-NarQ-NarX-like"/>
    <property type="match status" value="1"/>
</dbReference>
<feature type="transmembrane region" description="Helical" evidence="9">
    <location>
        <begin position="62"/>
        <end position="81"/>
    </location>
</feature>
<dbReference type="Gene3D" id="1.20.5.1930">
    <property type="match status" value="1"/>
</dbReference>
<dbReference type="EMBL" id="BAAAPO010000033">
    <property type="protein sequence ID" value="GAA1796523.1"/>
    <property type="molecule type" value="Genomic_DNA"/>
</dbReference>
<keyword evidence="4" id="KW-0808">Transferase</keyword>
<feature type="domain" description="Histidine kinase/HSP90-like ATPase" evidence="10">
    <location>
        <begin position="519"/>
        <end position="610"/>
    </location>
</feature>
<sequence length="622" mass="65746">MVYAAAALGAGVPVALGILLALRSTQARIAWLLLAHGASVGLLLGVSQATGTGTAALALDQVAQGGWVFLFLWLVLVAYLVPDGHLLSARWRLWVGAGLVGVVLFLVGAAGDADSFRQEHPRQNPPLGALPEPLADVLGVVGLALVVLLFIGSAVAVRVRLRAATGVVRTQLLWLVWGAVAVPLGLVVGWTNHFLLGDHAWLAYAALTVVAVALPSVITIAILRHQLFDIEVVLSRTLTYAALSVGVVVVYASVLLAAETIGGTSTLGGLLAVGVVAVGVSPAHSWLRQRIERAVYGYRSDPHRALRLLAERAEAAEAETLATSITEAVAEALRVEKVWVQTDNALDGEHVVRVPLRHRGQRLGDLALEVPPGRRLTPADLALLDDLARYAAVLVKASRAGDQLRESRSRIVAGREEERRRLRRDLHDGIGPSLAAIVLMLNAAGSRTDSTERSALLDEARAEVKDAIAEVRRLVDDLRPAAIDEVGLLGAIRQRAAALSGELPIEVAGPPSLPTLPAAVEVAAYRIASEAMTNVARHSGASRCRVTIAVNGSLQLTVADNGRGVEQSLKDGLGWTSMRERAAELGGTCTISPRTPNEGLIVHAVLPLNDTTHHLADIMAER</sequence>
<dbReference type="PANTHER" id="PTHR24421">
    <property type="entry name" value="NITRATE/NITRITE SENSOR PROTEIN NARX-RELATED"/>
    <property type="match status" value="1"/>
</dbReference>
<evidence type="ECO:0000256" key="2">
    <source>
        <dbReference type="ARBA" id="ARBA00012438"/>
    </source>
</evidence>
<reference evidence="11 12" key="1">
    <citation type="journal article" date="2019" name="Int. J. Syst. Evol. Microbiol.">
        <title>The Global Catalogue of Microorganisms (GCM) 10K type strain sequencing project: providing services to taxonomists for standard genome sequencing and annotation.</title>
        <authorList>
            <consortium name="The Broad Institute Genomics Platform"/>
            <consortium name="The Broad Institute Genome Sequencing Center for Infectious Disease"/>
            <person name="Wu L."/>
            <person name="Ma J."/>
        </authorList>
    </citation>
    <scope>NUCLEOTIDE SEQUENCE [LARGE SCALE GENOMIC DNA]</scope>
    <source>
        <strain evidence="11 12">JCM 15592</strain>
    </source>
</reference>
<dbReference type="Pfam" id="PF02518">
    <property type="entry name" value="HATPase_c"/>
    <property type="match status" value="1"/>
</dbReference>
<feature type="transmembrane region" description="Helical" evidence="9">
    <location>
        <begin position="202"/>
        <end position="225"/>
    </location>
</feature>
<comment type="catalytic activity">
    <reaction evidence="1">
        <text>ATP + protein L-histidine = ADP + protein N-phospho-L-histidine.</text>
        <dbReference type="EC" id="2.7.13.3"/>
    </reaction>
</comment>
<proteinExistence type="predicted"/>
<evidence type="ECO:0000256" key="7">
    <source>
        <dbReference type="ARBA" id="ARBA00022840"/>
    </source>
</evidence>
<protein>
    <recommendedName>
        <fullName evidence="2">histidine kinase</fullName>
        <ecNumber evidence="2">2.7.13.3</ecNumber>
    </recommendedName>
</protein>
<feature type="transmembrane region" description="Helical" evidence="9">
    <location>
        <begin position="29"/>
        <end position="50"/>
    </location>
</feature>
<keyword evidence="9" id="KW-0472">Membrane</keyword>
<evidence type="ECO:0000313" key="12">
    <source>
        <dbReference type="Proteomes" id="UP001499938"/>
    </source>
</evidence>
<dbReference type="Pfam" id="PF07730">
    <property type="entry name" value="HisKA_3"/>
    <property type="match status" value="1"/>
</dbReference>
<evidence type="ECO:0000313" key="11">
    <source>
        <dbReference type="EMBL" id="GAA1796523.1"/>
    </source>
</evidence>
<dbReference type="SUPFAM" id="SSF55874">
    <property type="entry name" value="ATPase domain of HSP90 chaperone/DNA topoisomerase II/histidine kinase"/>
    <property type="match status" value="1"/>
</dbReference>
<keyword evidence="7" id="KW-0067">ATP-binding</keyword>
<dbReference type="Proteomes" id="UP001499938">
    <property type="component" value="Unassembled WGS sequence"/>
</dbReference>
<feature type="transmembrane region" description="Helical" evidence="9">
    <location>
        <begin position="93"/>
        <end position="111"/>
    </location>
</feature>
<gene>
    <name evidence="11" type="ORF">GCM10009811_20950</name>
</gene>
<feature type="transmembrane region" description="Helical" evidence="9">
    <location>
        <begin position="137"/>
        <end position="159"/>
    </location>
</feature>
<dbReference type="InterPro" id="IPR011712">
    <property type="entry name" value="Sig_transdc_His_kin_sub3_dim/P"/>
</dbReference>
<evidence type="ECO:0000259" key="10">
    <source>
        <dbReference type="SMART" id="SM00387"/>
    </source>
</evidence>
<comment type="caution">
    <text evidence="11">The sequence shown here is derived from an EMBL/GenBank/DDBJ whole genome shotgun (WGS) entry which is preliminary data.</text>
</comment>
<dbReference type="EC" id="2.7.13.3" evidence="2"/>
<evidence type="ECO:0000256" key="3">
    <source>
        <dbReference type="ARBA" id="ARBA00022553"/>
    </source>
</evidence>
<evidence type="ECO:0000256" key="6">
    <source>
        <dbReference type="ARBA" id="ARBA00022777"/>
    </source>
</evidence>
<dbReference type="InterPro" id="IPR003594">
    <property type="entry name" value="HATPase_dom"/>
</dbReference>
<feature type="transmembrane region" description="Helical" evidence="9">
    <location>
        <begin position="171"/>
        <end position="190"/>
    </location>
</feature>
<keyword evidence="5" id="KW-0547">Nucleotide-binding</keyword>
<dbReference type="SMART" id="SM00387">
    <property type="entry name" value="HATPase_c"/>
    <property type="match status" value="1"/>
</dbReference>
<keyword evidence="3" id="KW-0597">Phosphoprotein</keyword>
<accession>A0ABN2LQ38</accession>
<dbReference type="InterPro" id="IPR050482">
    <property type="entry name" value="Sensor_HK_TwoCompSys"/>
</dbReference>
<evidence type="ECO:0000256" key="5">
    <source>
        <dbReference type="ARBA" id="ARBA00022741"/>
    </source>
</evidence>
<keyword evidence="9" id="KW-1133">Transmembrane helix</keyword>
<feature type="transmembrane region" description="Helical" evidence="9">
    <location>
        <begin position="6"/>
        <end position="22"/>
    </location>
</feature>
<dbReference type="Gene3D" id="3.30.450.40">
    <property type="match status" value="1"/>
</dbReference>
<evidence type="ECO:0000256" key="8">
    <source>
        <dbReference type="ARBA" id="ARBA00023012"/>
    </source>
</evidence>
<keyword evidence="12" id="KW-1185">Reference proteome</keyword>
<keyword evidence="6" id="KW-0418">Kinase</keyword>
<evidence type="ECO:0000256" key="4">
    <source>
        <dbReference type="ARBA" id="ARBA00022679"/>
    </source>
</evidence>
<organism evidence="11 12">
    <name type="scientific">Nostocoides veronense</name>
    <dbReference type="NCBI Taxonomy" id="330836"/>
    <lineage>
        <taxon>Bacteria</taxon>
        <taxon>Bacillati</taxon>
        <taxon>Actinomycetota</taxon>
        <taxon>Actinomycetes</taxon>
        <taxon>Micrococcales</taxon>
        <taxon>Intrasporangiaceae</taxon>
        <taxon>Nostocoides</taxon>
    </lineage>
</organism>
<keyword evidence="8" id="KW-0902">Two-component regulatory system</keyword>
<dbReference type="Gene3D" id="3.30.565.10">
    <property type="entry name" value="Histidine kinase-like ATPase, C-terminal domain"/>
    <property type="match status" value="1"/>
</dbReference>
<dbReference type="InterPro" id="IPR036890">
    <property type="entry name" value="HATPase_C_sf"/>
</dbReference>
<dbReference type="SUPFAM" id="SSF55781">
    <property type="entry name" value="GAF domain-like"/>
    <property type="match status" value="1"/>
</dbReference>
<dbReference type="PANTHER" id="PTHR24421:SF10">
    <property type="entry name" value="NITRATE_NITRITE SENSOR PROTEIN NARQ"/>
    <property type="match status" value="1"/>
</dbReference>
<name>A0ABN2LQ38_9MICO</name>
<evidence type="ECO:0000256" key="1">
    <source>
        <dbReference type="ARBA" id="ARBA00000085"/>
    </source>
</evidence>
<feature type="transmembrane region" description="Helical" evidence="9">
    <location>
        <begin position="237"/>
        <end position="258"/>
    </location>
</feature>
<feature type="transmembrane region" description="Helical" evidence="9">
    <location>
        <begin position="264"/>
        <end position="283"/>
    </location>
</feature>
<dbReference type="InterPro" id="IPR029016">
    <property type="entry name" value="GAF-like_dom_sf"/>
</dbReference>